<evidence type="ECO:0000256" key="4">
    <source>
        <dbReference type="ARBA" id="ARBA00022572"/>
    </source>
</evidence>
<dbReference type="Gene3D" id="3.10.100.10">
    <property type="entry name" value="Mannose-Binding Protein A, subunit A"/>
    <property type="match status" value="4"/>
</dbReference>
<feature type="non-terminal residue" evidence="14">
    <location>
        <position position="1"/>
    </location>
</feature>
<dbReference type="PROSITE" id="PS00021">
    <property type="entry name" value="KRINGLE_1"/>
    <property type="match status" value="1"/>
</dbReference>
<feature type="disulfide bond" evidence="9">
    <location>
        <begin position="2688"/>
        <end position="2711"/>
    </location>
</feature>
<feature type="domain" description="C-type lectin" evidence="11">
    <location>
        <begin position="3115"/>
        <end position="3212"/>
    </location>
</feature>
<dbReference type="Gene3D" id="2.60.120.260">
    <property type="entry name" value="Galactose-binding domain-like"/>
    <property type="match status" value="8"/>
</dbReference>
<feature type="domain" description="F5/8 type C" evidence="10">
    <location>
        <begin position="3929"/>
        <end position="4043"/>
    </location>
</feature>
<evidence type="ECO:0000259" key="10">
    <source>
        <dbReference type="PROSITE" id="PS50022"/>
    </source>
</evidence>
<evidence type="ECO:0008006" key="16">
    <source>
        <dbReference type="Google" id="ProtNLM"/>
    </source>
</evidence>
<dbReference type="PANTHER" id="PTHR46806">
    <property type="entry name" value="F5/8 TYPE C DOMAIN-CONTAINING PROTEIN"/>
    <property type="match status" value="1"/>
</dbReference>
<keyword evidence="15" id="KW-1185">Reference proteome</keyword>
<accession>A0A267DKP9</accession>
<dbReference type="EMBL" id="NIVC01003970">
    <property type="protein sequence ID" value="PAA49119.1"/>
    <property type="molecule type" value="Genomic_DNA"/>
</dbReference>
<name>A0A267DKP9_9PLAT</name>
<evidence type="ECO:0000256" key="5">
    <source>
        <dbReference type="ARBA" id="ARBA00022737"/>
    </source>
</evidence>
<organism evidence="14 15">
    <name type="scientific">Macrostomum lignano</name>
    <dbReference type="NCBI Taxonomy" id="282301"/>
    <lineage>
        <taxon>Eukaryota</taxon>
        <taxon>Metazoa</taxon>
        <taxon>Spiralia</taxon>
        <taxon>Lophotrochozoa</taxon>
        <taxon>Platyhelminthes</taxon>
        <taxon>Rhabditophora</taxon>
        <taxon>Macrostomorpha</taxon>
        <taxon>Macrostomida</taxon>
        <taxon>Macrostomidae</taxon>
        <taxon>Macrostomum</taxon>
    </lineage>
</organism>
<keyword evidence="7" id="KW-0472">Membrane</keyword>
<dbReference type="SUPFAM" id="SSF57440">
    <property type="entry name" value="Kringle-like"/>
    <property type="match status" value="1"/>
</dbReference>
<dbReference type="CDD" id="cd00037">
    <property type="entry name" value="CLECT"/>
    <property type="match status" value="3"/>
</dbReference>
<dbReference type="PANTHER" id="PTHR46806:SF5">
    <property type="entry name" value="F5_8 TYPE C DOMAIN-CONTAINING PROTEIN"/>
    <property type="match status" value="1"/>
</dbReference>
<dbReference type="InterPro" id="IPR050633">
    <property type="entry name" value="Neuropilin_MCO_CoagFactor"/>
</dbReference>
<dbReference type="InterPro" id="IPR008979">
    <property type="entry name" value="Galactose-bd-like_sf"/>
</dbReference>
<keyword evidence="8 9" id="KW-1015">Disulfide bond</keyword>
<feature type="domain" description="C-type lectin" evidence="11">
    <location>
        <begin position="563"/>
        <end position="675"/>
    </location>
</feature>
<dbReference type="SUPFAM" id="SSF56496">
    <property type="entry name" value="Fibrinogen C-terminal domain-like"/>
    <property type="match status" value="1"/>
</dbReference>
<keyword evidence="3" id="KW-0964">Secreted</keyword>
<dbReference type="InterPro" id="IPR001304">
    <property type="entry name" value="C-type_lectin-like"/>
</dbReference>
<feature type="domain" description="Fibrinogen C-terminal" evidence="13">
    <location>
        <begin position="4704"/>
        <end position="4870"/>
    </location>
</feature>
<dbReference type="InterPro" id="IPR000001">
    <property type="entry name" value="Kringle"/>
</dbReference>
<evidence type="ECO:0000259" key="12">
    <source>
        <dbReference type="PROSITE" id="PS50070"/>
    </source>
</evidence>
<dbReference type="InterPro" id="IPR016187">
    <property type="entry name" value="CTDL_fold"/>
</dbReference>
<dbReference type="PROSITE" id="PS50070">
    <property type="entry name" value="KRINGLE_2"/>
    <property type="match status" value="1"/>
</dbReference>
<dbReference type="InterPro" id="IPR002181">
    <property type="entry name" value="Fibrinogen_a/b/g_C_dom"/>
</dbReference>
<sequence length="4898" mass="555681">VTFTSLVWVYYAGYGRGSDSADQDLGAREAYRLCSADLKTWIPLDIGVDGYSVPIFISTSVWHTNFISMKPPKLLLAMRHIQAELSGNYQLRFMLYGRLADEINGGAQFPWLISRNQPVQLSSQYSSTHPGYRATDGVTNTYGNTHSYFIVTSSSVLRWAYVDMIVPRNFSYVVVYTRNAGDAHIYTIRNTEYFAQLSLMAGIPTFAEADLCYRQGNTYQKPDDLKYIDYLMFPCQKSAQYLTVRKNDGISEYLSIAEIEVFGTLHADPQLNALAQMPMGLGEFVHFEWMVSGNTQNLGGLFSLPLSAAETPFVESSLRFESLGTTESYVRFYFPISMTVTGMIVQGSGKRSKGLRGSPNSYRLRYSLSKNYLQMQNVLDQANNIITFQTIRYADTISGINYLPRPIETQLLEAILTSSWSSNSWKLEILGFPSATLRSTIATSNYSVEKFVTEKEQIIRIDFKEVHYLTSIQLSDLETKDEFYITYQVTLNSSDKQLRSPWYDTVFKFSTYNTVEDFLIPLILTPSSVKLHFSLNATIETADIMNICGIEITDECPQGWRPLYNICLRIVPSALDWNSSLQYCQSRYWNGKNGTLFMPKSAVLRNFGHMRNMQFHVGAYRNSSTGRWYWLDGEEVEQGAFYMGQTQSSSCVYLSTDYNGLYRIDCSASLYFLCQIPKKIWPDRQQTVVLNTFYHNNVGSEDDNIQYTQGPLHELLSLWALDESLAYIPAVYDIWHSANLNNFAISIGTESVQSVTGKYSVYQKTQIENGCLEPLLYPESGIVGVRVNASTSNSRRGPEKAFLGSVMSKEEHVQCALSRADYQFYDGQWSVTEQGFACANWDTVTSTYKDYNNTCLEYITSRYSSCYDQGGVIRDCYDLQKAYCSQYYHPPASYNYIGNILVDKVLYFTGIMQSYSININYGFYVHTVGVSVATPPNNWWLLADLKLQYRISAIRVDPYRNLYNVSFRTSNSWNRSLGDLAFENWDTCFNWNFVEPLSIYASFITCDTPQTARYLVLVSPVNNVGSARMDINYINVMGDEVNEMGAEADLRKLYRLPKSLVESALRTGNLTFYIRLNSAGLQLLFSAYYAESDIMRQKRYEFDLNANGTALWLAAAAIRQGDFYGSNRQTVGDISLRQLAPVAADTEEYLPLTITWTDCNTFNCSIYFTCNGQDIGFGVVLASDSINFTSVSYLALVSESVYTGPRVMYDMPSSRYLGFWSPPTVYGISAGTGYRDYIQAWFDDFVTLYVLSIQAGSSRFDTCSACIAYMHHVQLTYSSDNLAYSAYPHYISGSYNKGDMVSSYRLVPEIHALTFRVYAYDYNSRAEIRWMLYGCKRSKYNVQFQQPVIISNYQTVRSSGVTSYSERGVIDQNRSPSFGSGCWRHYHVNAYITIDLVYPRYIDKVYVWAQTNDDSGVITNEVNKFSKLYVSNSSYSGSSGIVVDKIGDAVVPQPWLVKVARPARFVGVGSYSGSTVYYTICEIEVYGYPLGSPGDQLSELVTVRTGLGSRYPATAARASRVYPYNGLTGDVYSLPLEFVSDEAFNFALYLYGNGYFDVYLPCVYTVTGFIIQGSSMTYPYYGRFVSLRILYAYEKRHDMLMYYRDLETNGAISFHGPRDEVERRKEVFTNPFQAQIVRVDTLSSTGRTAIKFDLLGFPNDTNSTQIPEEHMNKTMVDSSTLRVTLKYFYHLNFMQFNRKSAGLLRFYLSFEELAGEDEVFKVYNNTWMFNVQSANQSLYFPQVLQPLKLTFHIVNGSLSPDELSLLGKMTNDCPDGFTPHFDVCLRTITVVATQEVAQKHCQSYRWAGQRGTLFMPKDAMKMNFILGKFYNWELHVGVRRNASTGIWEWFDGEPVSDGSWAAEKAGNLYAVWRPWLNGLTPYSTASTRLYFVCELPLFKRPNMCTKGPLVYYMHPGMCSGCNDDFWWSTETDHNQRVAHNDLLFLDDFFKNQSTSFRSDTNKVWIFTSNPLSSPPQLSASNTIQHFPCVEHGCMQPLLPGIPGKLTASLSGHGRSSFNKPEDAIVGNAVRTGVPCVHSRGDHAYFIHDLNVTREGIACAPWTSGVPASLNYGSQCISRSTSEQPLCNKVTGGIGTCITASCFHYYHPNVAELQGHNAAIYKTVWFNNREVSNTATSGGFLNIDTNNQASYVDATEYYYVLVDLKLLHTISGVDFQSPTSGQYPIHVRVSSSYDSSLGERAFINWPLCDSLELSVSSLTEYSFTCSSVMLGRYLVLTKSADLGFFRVDQIFVFAEEYYHYNSEVDMRVSWMPDETISKALQTNNVTFNLLIRNRLAKIWFTDQYGYLEAMTNPRYVLMLQGDGASLIKYVGAQIENKDYSVNSPAAYVLEMLNSSLNRTATHNTQDFAKVCITWTADNNATTFFTYVDGQLIGQSTDFRHAIPIRKIGYSNDVYSTGTSIQMYFDVRSTKTLSTYRPQYYFHQERVYLQATFDKFVKLQWITLQGGSGINVVSDAWTTVLSYYIYYSENARYWRSLYNGMLLVGPRQTRQAASLRFLPDLLTLALRVCPSAYQTLNEMKLQLYGCPYETKGSTLPYIVSNFKWRIHSSGSYPERGNDGDAHMFYNYNQAFATNLQDYSDPYHFWMISFGYPTVIKRIRVVDLIEELDEYGGDVCGNAASRTSYFGRQNVTSSGYTCQKWGTSSPHVPNSDCQYAGYFPASNITASENYCRNCDNTNRFWCYTTNPSVTLDTCQISSCSRTNLRYDYEELDFAEIFVSNSSSITNSSVQVIQSRGSGYLREHVWAVDIDKVANYAGIRKVSDYRRRLSFAEFEAYGFPAVGQLHLLGNPIGMEDGIIEVNQLDPQATPLPSNADPSQYPSPYMFRLNTPKKPRQPPGMFFYSEYPINIYLTVSHTILGFVIQGSSMMDRTNYWRAYVRSFKIFYGDDPRTLVPVRSYQTSNSYVDHQFNQYYNDMMQLRMDVSVPFKAKIIQFRPVSYYNRRVAKLEILGYPDDCGLISGDQATLSSPTSNTKNFLFKDFYHFSGFSLNTSGDPVKFLLQYRHMRTWQLVNFTVLGEATIFASSNGNDQALPHLIRTNEIRIVILNGSASTMSVLFRGCMIKEECPFGFFRHKDSCFWVPYGMNSSFPHTVAPPMLAKEICESMHWNGSAHLASPKTVLENQLFYYMFYNSITSGQNLHKFVHIDGQYNRSSGQWKWWDGSPVDWKFWRHSSPGKECLMMDLEHGGTWRNIKCDTYQSVYQFICEVNALNTGYSMVSEPINITGNQVNYYNLRSGYSASAANDGDFTLNDVSKIYSSTPVTSASTFDWWRVDMRTVQYVSEVWIYLRSDVNENARLYEAWISQTTADNPYTTLMSYSILCQKRTETFNPGNVIEIMCGFSGRYVILRRERIGCCFSLAEVVVYTRRYVQQERQAKKVYVKRMMYYDNNYYMASYSGLSHLRQLFDCFRELAPTCKSVFTGGSVVSKFSDENATHTSDGMINRYGTNYNMLQWLPYNTSCDLRLVNGVPGLLTTNVTSKSETFRYTAKSVSYKVQSWDPESQTVQLDRYRVGFWPLVQETQANDIQQGMRHGDLGSNVSWASGPTFKTNGALYLLGNANSTLQVPASGALEMDGNEYTVCFYSYFNQSYDFTMPVLQSSGDSLQFRYTDVNNFEARVIRQSGAATVVTGTLKAPYFWHYFCVAVTRSPAQVVVIEGHRTVFSSPVTSDDPVRSLDSESLVFGNGSHGFLFCLQVFSLSFDVHQSHWAHRECAPYTKYCRSMPSRCPGYFERRLSIFPGHTSTSHSEYVSYTAWTSEETVLNYFTTNTGCFALVNGGSHMRCFLDWQFNEFSTAYYRYGYRTDALMWICCDSTFSNTTASGQYCAVDNIQALSFAGKHWTIQQNGGVCPKWTQRIGSLFHEDLVEGSLYDAENYCRMPTSTYQYNCPNSGTGYSQCNYYFCDENDPRPTLGSWRAGSADLDEWLQLSFSRRVRAESITIGSTHCYHSSAVHELIQRYVLEYSDDSLYWYRYTMPMYHYRTLFGPYNSPDTCGSSTERLIPSVEAAFLRIYSLANTGRTAGKLEVFGCVVEPYALILPEIYYHPYQVSTTKIGNQFNADHVVTSISLNWGTDVSYDGVYYRPGFRIHSKVSYLIVTFEIPQRVFAVVTAGGSSHYVVSYELFYGETDDAPMQAVNSSQTGNTTFLGNQEDKQWIRQDLQAPVVAKYMVFKPQQVNSLCIFRLGFLGFPEECPVINHARMTESGVTLTSQAKVTSGPKSEYRFVLDSVHHLSNVSLSPTGCSANQTLQFEFLDFNNSVVASYNKTVLATNSEIWLNRTVTAAQIVVKKVNGDFCSAVGLSFYGREADECPRNFYYYNGRCVHYYTDYEASVHREIARQYCANMTWASRGHLFVPRSFYDNTVIRIGYADLMQSRGSGSSFAANSYRVHIGVIRNASGVWVLEQQKNWRYDEPAAADTCAYSTLLTENWKSSTSCTSSFVVCEVEAAKKASRQCDDMLYNVYFDSKTTALSQVGLDKVSQPWRRVAETIKYCQSNKDICGTMEMITTTEQVTTISRMNSLSVGFETTSLAGSFVIEQICRESCWTNFFDTSTIPMSFATGHIWAGSAAGIPLAVVPDATTGFWSGDWVTISFNQTFLFTAVAASGAGIEGSGDRDYSGFVLEYSDLTQAGAPMVTGSFSSSGSAATRTVQNGYLSCPFNHIIRKPFYTNKLKVITSPAGNSKAMKFDVFGCPVKVDSLSCINRSEIHVPHSLYGNMPAQCQDNWIVIYKNFNASWSMNRSYEDYRRGFFDMESLLNSSSFWIGNEAMRTLSIFNKYRLRIDMWDKNGKFQYVECDRFWVDSVYEGYKAHFESCFSAFSDSVRLSSHDIAQFSTFDNGPQKSCAISGGSGWWYKSSGCYDNKMTGSGLSTSPIRSHGRLHSRAEKC</sequence>
<reference evidence="14 15" key="1">
    <citation type="submission" date="2017-06" db="EMBL/GenBank/DDBJ databases">
        <title>A platform for efficient transgenesis in Macrostomum lignano, a flatworm model organism for stem cell research.</title>
        <authorList>
            <person name="Berezikov E."/>
        </authorList>
    </citation>
    <scope>NUCLEOTIDE SEQUENCE [LARGE SCALE GENOMIC DNA]</scope>
    <source>
        <strain evidence="14">DV1</strain>
        <tissue evidence="14">Whole organism</tissue>
    </source>
</reference>
<evidence type="ECO:0000256" key="8">
    <source>
        <dbReference type="ARBA" id="ARBA00023157"/>
    </source>
</evidence>
<evidence type="ECO:0000256" key="6">
    <source>
        <dbReference type="ARBA" id="ARBA00022889"/>
    </source>
</evidence>
<dbReference type="Gene3D" id="3.90.215.10">
    <property type="entry name" value="Gamma Fibrinogen, chain A, domain 1"/>
    <property type="match status" value="1"/>
</dbReference>
<gene>
    <name evidence="14" type="ORF">BOX15_Mlig001837g1</name>
</gene>
<dbReference type="GO" id="GO:0007155">
    <property type="term" value="P:cell adhesion"/>
    <property type="evidence" value="ECO:0007669"/>
    <property type="project" value="UniProtKB-KW"/>
</dbReference>
<dbReference type="PROSITE" id="PS51406">
    <property type="entry name" value="FIBRINOGEN_C_2"/>
    <property type="match status" value="1"/>
</dbReference>
<dbReference type="SMART" id="SM00130">
    <property type="entry name" value="KR"/>
    <property type="match status" value="1"/>
</dbReference>
<comment type="caution">
    <text evidence="14">The sequence shown here is derived from an EMBL/GenBank/DDBJ whole genome shotgun (WGS) entry which is preliminary data.</text>
</comment>
<evidence type="ECO:0000259" key="13">
    <source>
        <dbReference type="PROSITE" id="PS51406"/>
    </source>
</evidence>
<dbReference type="InterPro" id="IPR016186">
    <property type="entry name" value="C-type_lectin-like/link_sf"/>
</dbReference>
<dbReference type="PROSITE" id="PS50022">
    <property type="entry name" value="FA58C_3"/>
    <property type="match status" value="1"/>
</dbReference>
<dbReference type="OrthoDB" id="272018at2759"/>
<dbReference type="SMART" id="SM00186">
    <property type="entry name" value="FBG"/>
    <property type="match status" value="1"/>
</dbReference>
<dbReference type="PROSITE" id="PS50041">
    <property type="entry name" value="C_TYPE_LECTIN_2"/>
    <property type="match status" value="2"/>
</dbReference>
<evidence type="ECO:0000313" key="15">
    <source>
        <dbReference type="Proteomes" id="UP000215902"/>
    </source>
</evidence>
<evidence type="ECO:0000256" key="9">
    <source>
        <dbReference type="PROSITE-ProRule" id="PRU00121"/>
    </source>
</evidence>
<keyword evidence="4 9" id="KW-0420">Kringle</keyword>
<dbReference type="Pfam" id="PF00059">
    <property type="entry name" value="Lectin_C"/>
    <property type="match status" value="1"/>
</dbReference>
<protein>
    <recommendedName>
        <fullName evidence="16">C-type lectin domain-containing protein</fullName>
    </recommendedName>
</protein>
<dbReference type="Proteomes" id="UP000215902">
    <property type="component" value="Unassembled WGS sequence"/>
</dbReference>
<evidence type="ECO:0000313" key="14">
    <source>
        <dbReference type="EMBL" id="PAA49119.1"/>
    </source>
</evidence>
<evidence type="ECO:0000256" key="7">
    <source>
        <dbReference type="ARBA" id="ARBA00023136"/>
    </source>
</evidence>
<dbReference type="SUPFAM" id="SSF49785">
    <property type="entry name" value="Galactose-binding domain-like"/>
    <property type="match status" value="8"/>
</dbReference>
<dbReference type="Gene3D" id="2.60.120.200">
    <property type="match status" value="1"/>
</dbReference>
<dbReference type="Gene3D" id="2.40.20.10">
    <property type="entry name" value="Plasminogen Kringle 4"/>
    <property type="match status" value="1"/>
</dbReference>
<dbReference type="STRING" id="282301.A0A267DKP9"/>
<dbReference type="InterPro" id="IPR018056">
    <property type="entry name" value="Kringle_CS"/>
</dbReference>
<evidence type="ECO:0000256" key="3">
    <source>
        <dbReference type="ARBA" id="ARBA00022525"/>
    </source>
</evidence>
<dbReference type="InterPro" id="IPR014716">
    <property type="entry name" value="Fibrinogen_a/b/g_C_1"/>
</dbReference>
<dbReference type="GO" id="GO:0005886">
    <property type="term" value="C:plasma membrane"/>
    <property type="evidence" value="ECO:0007669"/>
    <property type="project" value="TreeGrafter"/>
</dbReference>
<dbReference type="GO" id="GO:0012505">
    <property type="term" value="C:endomembrane system"/>
    <property type="evidence" value="ECO:0007669"/>
    <property type="project" value="UniProtKB-SubCell"/>
</dbReference>
<keyword evidence="5" id="KW-0677">Repeat</keyword>
<dbReference type="GO" id="GO:0038023">
    <property type="term" value="F:signaling receptor activity"/>
    <property type="evidence" value="ECO:0007669"/>
    <property type="project" value="TreeGrafter"/>
</dbReference>
<proteinExistence type="predicted"/>
<dbReference type="InterPro" id="IPR013806">
    <property type="entry name" value="Kringle-like"/>
</dbReference>
<dbReference type="SMART" id="SM00034">
    <property type="entry name" value="CLECT"/>
    <property type="match status" value="4"/>
</dbReference>
<evidence type="ECO:0000256" key="1">
    <source>
        <dbReference type="ARBA" id="ARBA00004184"/>
    </source>
</evidence>
<evidence type="ECO:0000256" key="2">
    <source>
        <dbReference type="ARBA" id="ARBA00004613"/>
    </source>
</evidence>
<dbReference type="SUPFAM" id="SSF56436">
    <property type="entry name" value="C-type lectin-like"/>
    <property type="match status" value="4"/>
</dbReference>
<dbReference type="InterPro" id="IPR000421">
    <property type="entry name" value="FA58C"/>
</dbReference>
<dbReference type="InterPro" id="IPR038178">
    <property type="entry name" value="Kringle_sf"/>
</dbReference>
<dbReference type="Pfam" id="PF00147">
    <property type="entry name" value="Fibrinogen_C"/>
    <property type="match status" value="1"/>
</dbReference>
<comment type="subcellular location">
    <subcellularLocation>
        <location evidence="1">Endomembrane system</location>
        <topology evidence="1">Peripheral membrane protein</topology>
    </subcellularLocation>
    <subcellularLocation>
        <location evidence="2">Secreted</location>
    </subcellularLocation>
</comment>
<dbReference type="InterPro" id="IPR036056">
    <property type="entry name" value="Fibrinogen-like_C"/>
</dbReference>
<dbReference type="Pfam" id="PF00051">
    <property type="entry name" value="Kringle"/>
    <property type="match status" value="1"/>
</dbReference>
<comment type="caution">
    <text evidence="9">Lacks conserved residue(s) required for the propagation of feature annotation.</text>
</comment>
<dbReference type="GO" id="GO:0005576">
    <property type="term" value="C:extracellular region"/>
    <property type="evidence" value="ECO:0007669"/>
    <property type="project" value="UniProtKB-SubCell"/>
</dbReference>
<feature type="domain" description="Kringle" evidence="12">
    <location>
        <begin position="2641"/>
        <end position="2716"/>
    </location>
</feature>
<evidence type="ECO:0000259" key="11">
    <source>
        <dbReference type="PROSITE" id="PS50041"/>
    </source>
</evidence>
<keyword evidence="6" id="KW-0130">Cell adhesion</keyword>